<feature type="domain" description="HTH gntR-type" evidence="4">
    <location>
        <begin position="33"/>
        <end position="100"/>
    </location>
</feature>
<dbReference type="Proteomes" id="UP000831775">
    <property type="component" value="Chromosome"/>
</dbReference>
<accession>A0ABY4FST7</accession>
<dbReference type="Pfam" id="PF07729">
    <property type="entry name" value="FCD"/>
    <property type="match status" value="1"/>
</dbReference>
<keyword evidence="1" id="KW-0805">Transcription regulation</keyword>
<dbReference type="Gene3D" id="1.10.10.10">
    <property type="entry name" value="Winged helix-like DNA-binding domain superfamily/Winged helix DNA-binding domain"/>
    <property type="match status" value="1"/>
</dbReference>
<keyword evidence="6" id="KW-1185">Reference proteome</keyword>
<dbReference type="Pfam" id="PF00392">
    <property type="entry name" value="GntR"/>
    <property type="match status" value="1"/>
</dbReference>
<organism evidence="5 6">
    <name type="scientific">Leucobacter rhizosphaerae</name>
    <dbReference type="NCBI Taxonomy" id="2932245"/>
    <lineage>
        <taxon>Bacteria</taxon>
        <taxon>Bacillati</taxon>
        <taxon>Actinomycetota</taxon>
        <taxon>Actinomycetes</taxon>
        <taxon>Micrococcales</taxon>
        <taxon>Microbacteriaceae</taxon>
        <taxon>Leucobacter</taxon>
    </lineage>
</organism>
<dbReference type="InterPro" id="IPR008920">
    <property type="entry name" value="TF_FadR/GntR_C"/>
</dbReference>
<reference evidence="5 6" key="1">
    <citation type="submission" date="2022-04" db="EMBL/GenBank/DDBJ databases">
        <title>Leucobacter sp. isolated from rhizosphere of onion.</title>
        <authorList>
            <person name="Won M."/>
            <person name="Lee C.-M."/>
            <person name="Woen H.-Y."/>
            <person name="Kwon S.-W."/>
        </authorList>
    </citation>
    <scope>NUCLEOTIDE SEQUENCE [LARGE SCALE GENOMIC DNA]</scope>
    <source>
        <strain evidence="5 6">H25R-14</strain>
    </source>
</reference>
<dbReference type="SUPFAM" id="SSF46785">
    <property type="entry name" value="Winged helix' DNA-binding domain"/>
    <property type="match status" value="1"/>
</dbReference>
<dbReference type="PANTHER" id="PTHR43537:SF45">
    <property type="entry name" value="GNTR FAMILY REGULATORY PROTEIN"/>
    <property type="match status" value="1"/>
</dbReference>
<evidence type="ECO:0000256" key="2">
    <source>
        <dbReference type="ARBA" id="ARBA00023125"/>
    </source>
</evidence>
<dbReference type="InterPro" id="IPR036390">
    <property type="entry name" value="WH_DNA-bd_sf"/>
</dbReference>
<proteinExistence type="predicted"/>
<gene>
    <name evidence="5" type="ORF">MUN76_09665</name>
</gene>
<dbReference type="RefSeq" id="WP_244684271.1">
    <property type="nucleotide sequence ID" value="NZ_CP095043.1"/>
</dbReference>
<evidence type="ECO:0000256" key="3">
    <source>
        <dbReference type="ARBA" id="ARBA00023163"/>
    </source>
</evidence>
<evidence type="ECO:0000313" key="5">
    <source>
        <dbReference type="EMBL" id="UOQ59325.1"/>
    </source>
</evidence>
<evidence type="ECO:0000313" key="6">
    <source>
        <dbReference type="Proteomes" id="UP000831775"/>
    </source>
</evidence>
<dbReference type="EMBL" id="CP095043">
    <property type="protein sequence ID" value="UOQ59325.1"/>
    <property type="molecule type" value="Genomic_DNA"/>
</dbReference>
<dbReference type="InterPro" id="IPR011711">
    <property type="entry name" value="GntR_C"/>
</dbReference>
<dbReference type="Gene3D" id="1.20.120.530">
    <property type="entry name" value="GntR ligand-binding domain-like"/>
    <property type="match status" value="1"/>
</dbReference>
<evidence type="ECO:0000259" key="4">
    <source>
        <dbReference type="PROSITE" id="PS50949"/>
    </source>
</evidence>
<dbReference type="SUPFAM" id="SSF48008">
    <property type="entry name" value="GntR ligand-binding domain-like"/>
    <property type="match status" value="1"/>
</dbReference>
<name>A0ABY4FST7_9MICO</name>
<evidence type="ECO:0000256" key="1">
    <source>
        <dbReference type="ARBA" id="ARBA00023015"/>
    </source>
</evidence>
<keyword evidence="2" id="KW-0238">DNA-binding</keyword>
<dbReference type="SMART" id="SM00345">
    <property type="entry name" value="HTH_GNTR"/>
    <property type="match status" value="1"/>
</dbReference>
<dbReference type="InterPro" id="IPR036388">
    <property type="entry name" value="WH-like_DNA-bd_sf"/>
</dbReference>
<dbReference type="PROSITE" id="PS50949">
    <property type="entry name" value="HTH_GNTR"/>
    <property type="match status" value="1"/>
</dbReference>
<sequence>MSTDTVGSSDGATADDARVAAGRPLPVLALTRTSAAEQVADRLTTLILEGQLRAGDRLRESALSQRLGISRNSVREGIRLLEQGRLVRYEMHRGAVVATPTVEELDDLYRTRIHLETLAAATPATPEHIEALERAFERLAAAARTRQAREIVAADMAFHAELVARLGSARISRFFESIATEMGYYLLILSHVDEEPEHVDEAVLDHHRALTDLLRSGDTARAQEAVRAHLTQNHARIRDILERDLAGPSAP</sequence>
<keyword evidence="3" id="KW-0804">Transcription</keyword>
<dbReference type="PANTHER" id="PTHR43537">
    <property type="entry name" value="TRANSCRIPTIONAL REGULATOR, GNTR FAMILY"/>
    <property type="match status" value="1"/>
</dbReference>
<dbReference type="InterPro" id="IPR000524">
    <property type="entry name" value="Tscrpt_reg_HTH_GntR"/>
</dbReference>
<protein>
    <submittedName>
        <fullName evidence="5">GntR family transcriptional regulator</fullName>
    </submittedName>
</protein>
<dbReference type="CDD" id="cd07377">
    <property type="entry name" value="WHTH_GntR"/>
    <property type="match status" value="1"/>
</dbReference>
<dbReference type="SMART" id="SM00895">
    <property type="entry name" value="FCD"/>
    <property type="match status" value="1"/>
</dbReference>